<dbReference type="EMBL" id="OV651827">
    <property type="protein sequence ID" value="CAH1103880.1"/>
    <property type="molecule type" value="Genomic_DNA"/>
</dbReference>
<keyword evidence="3" id="KW-0274">FAD</keyword>
<organism evidence="7 8">
    <name type="scientific">Psylliodes chrysocephalus</name>
    <dbReference type="NCBI Taxonomy" id="3402493"/>
    <lineage>
        <taxon>Eukaryota</taxon>
        <taxon>Metazoa</taxon>
        <taxon>Ecdysozoa</taxon>
        <taxon>Arthropoda</taxon>
        <taxon>Hexapoda</taxon>
        <taxon>Insecta</taxon>
        <taxon>Pterygota</taxon>
        <taxon>Neoptera</taxon>
        <taxon>Endopterygota</taxon>
        <taxon>Coleoptera</taxon>
        <taxon>Polyphaga</taxon>
        <taxon>Cucujiformia</taxon>
        <taxon>Chrysomeloidea</taxon>
        <taxon>Chrysomelidae</taxon>
        <taxon>Galerucinae</taxon>
        <taxon>Alticini</taxon>
        <taxon>Psylliodes</taxon>
    </lineage>
</organism>
<proteinExistence type="inferred from homology"/>
<gene>
    <name evidence="7" type="ORF">PSYICH_LOCUS4789</name>
</gene>
<dbReference type="InterPro" id="IPR036188">
    <property type="entry name" value="FAD/NAD-bd_sf"/>
</dbReference>
<dbReference type="GO" id="GO:0050660">
    <property type="term" value="F:flavin adenine dinucleotide binding"/>
    <property type="evidence" value="ECO:0007669"/>
    <property type="project" value="InterPro"/>
</dbReference>
<sequence>MLKVTLGILLCFLLFRLAAFAYTEEDVDYYERLLKTSFKKSQTYQLHRSATKYRALRNSPPKVFGDYDFVVIGAGSTGAVIARSLSDVPDWKVLVIEAGEWGNNLTSVTSSAYKITVMSDYNWGYYSIPQNNTCLGFEGNRCPHPRGRGVGGSSLLNALIYIRGNRKDFDIWCRDGNPGWCYKDILPIYLRQENYRHTDPESPFEPAYHNYSGPLWVEQPMPRHFHHKIFLKANEEMGYKIRDVNGIEQIGAMPFQVNTKKGTRQDSGTAFLKPVAQRKNLKVMTDSLATKILFDGKRATGVLFLNKGILYKVNVKKEVVVSAGAINSPQLLLLSGIGPKKHLEEHNIEVIEDLPVGESFSDHLQVHGLVFSSNVSEPIKTLRESIKDFLGTGTGDLAEAVPTQAVGYYKTKLAKIDDYPDLEISFQDTNETADALTKYYNWKSNISYYTAGINAASSFQLFATPLHTKSLGYVRLRSSNPLEYPDIDPNILSDPEGHDFDLVYEGIQFVLNLTNQEAFKKINTKFEQKPLPQCSKFTFMTKDYWKCASKFIVNHNNHPVSTCKMGPDRKKHVVDHTLKVHGIKNVRVADASVIPLSTSAHINAICYMIGGKGGDMIKRTWKKKLSSG</sequence>
<reference evidence="7" key="1">
    <citation type="submission" date="2022-01" db="EMBL/GenBank/DDBJ databases">
        <authorList>
            <person name="King R."/>
        </authorList>
    </citation>
    <scope>NUCLEOTIDE SEQUENCE</scope>
</reference>
<dbReference type="InterPro" id="IPR012132">
    <property type="entry name" value="GMC_OxRdtase"/>
</dbReference>
<evidence type="ECO:0000313" key="8">
    <source>
        <dbReference type="Proteomes" id="UP001153636"/>
    </source>
</evidence>
<dbReference type="Pfam" id="PF00732">
    <property type="entry name" value="GMC_oxred_N"/>
    <property type="match status" value="1"/>
</dbReference>
<comment type="similarity">
    <text evidence="1 3">Belongs to the GMC oxidoreductase family.</text>
</comment>
<evidence type="ECO:0000256" key="3">
    <source>
        <dbReference type="RuleBase" id="RU003968"/>
    </source>
</evidence>
<dbReference type="Gene3D" id="3.30.560.10">
    <property type="entry name" value="Glucose Oxidase, domain 3"/>
    <property type="match status" value="1"/>
</dbReference>
<feature type="active site" description="Proton acceptor" evidence="2">
    <location>
        <position position="601"/>
    </location>
</feature>
<dbReference type="InterPro" id="IPR000172">
    <property type="entry name" value="GMC_OxRdtase_N"/>
</dbReference>
<dbReference type="PIRSF" id="PIRSF000137">
    <property type="entry name" value="Alcohol_oxidase"/>
    <property type="match status" value="1"/>
</dbReference>
<keyword evidence="4" id="KW-0732">Signal</keyword>
<evidence type="ECO:0000259" key="6">
    <source>
        <dbReference type="PROSITE" id="PS00624"/>
    </source>
</evidence>
<dbReference type="PANTHER" id="PTHR11552">
    <property type="entry name" value="GLUCOSE-METHANOL-CHOLINE GMC OXIDOREDUCTASE"/>
    <property type="match status" value="1"/>
</dbReference>
<dbReference type="SUPFAM" id="SSF54373">
    <property type="entry name" value="FAD-linked reductases, C-terminal domain"/>
    <property type="match status" value="1"/>
</dbReference>
<feature type="chain" id="PRO_5040482730" description="Glucose-methanol-choline oxidoreductase N-terminal domain-containing protein" evidence="4">
    <location>
        <begin position="22"/>
        <end position="628"/>
    </location>
</feature>
<dbReference type="AlphaFoldDB" id="A0A9P0GBJ0"/>
<feature type="domain" description="Glucose-methanol-choline oxidoreductase N-terminal" evidence="6">
    <location>
        <begin position="324"/>
        <end position="338"/>
    </location>
</feature>
<feature type="domain" description="Glucose-methanol-choline oxidoreductase N-terminal" evidence="5">
    <location>
        <begin position="147"/>
        <end position="170"/>
    </location>
</feature>
<dbReference type="PROSITE" id="PS00624">
    <property type="entry name" value="GMC_OXRED_2"/>
    <property type="match status" value="1"/>
</dbReference>
<dbReference type="Pfam" id="PF05199">
    <property type="entry name" value="GMC_oxred_C"/>
    <property type="match status" value="1"/>
</dbReference>
<evidence type="ECO:0000259" key="5">
    <source>
        <dbReference type="PROSITE" id="PS00623"/>
    </source>
</evidence>
<evidence type="ECO:0000313" key="7">
    <source>
        <dbReference type="EMBL" id="CAH1103880.1"/>
    </source>
</evidence>
<accession>A0A9P0GBJ0</accession>
<name>A0A9P0GBJ0_9CUCU</name>
<dbReference type="OrthoDB" id="269227at2759"/>
<dbReference type="PANTHER" id="PTHR11552:SF158">
    <property type="entry name" value="GH23626P-RELATED"/>
    <property type="match status" value="1"/>
</dbReference>
<keyword evidence="3" id="KW-0285">Flavoprotein</keyword>
<dbReference type="Gene3D" id="3.50.50.60">
    <property type="entry name" value="FAD/NAD(P)-binding domain"/>
    <property type="match status" value="1"/>
</dbReference>
<evidence type="ECO:0000256" key="4">
    <source>
        <dbReference type="SAM" id="SignalP"/>
    </source>
</evidence>
<dbReference type="Proteomes" id="UP001153636">
    <property type="component" value="Chromosome 15"/>
</dbReference>
<evidence type="ECO:0000256" key="1">
    <source>
        <dbReference type="ARBA" id="ARBA00010790"/>
    </source>
</evidence>
<dbReference type="GO" id="GO:0016614">
    <property type="term" value="F:oxidoreductase activity, acting on CH-OH group of donors"/>
    <property type="evidence" value="ECO:0007669"/>
    <property type="project" value="InterPro"/>
</dbReference>
<feature type="signal peptide" evidence="4">
    <location>
        <begin position="1"/>
        <end position="21"/>
    </location>
</feature>
<dbReference type="InterPro" id="IPR007867">
    <property type="entry name" value="GMC_OxRtase_C"/>
</dbReference>
<evidence type="ECO:0000256" key="2">
    <source>
        <dbReference type="PIRSR" id="PIRSR000137-1"/>
    </source>
</evidence>
<dbReference type="SUPFAM" id="SSF51905">
    <property type="entry name" value="FAD/NAD(P)-binding domain"/>
    <property type="match status" value="1"/>
</dbReference>
<dbReference type="PROSITE" id="PS00623">
    <property type="entry name" value="GMC_OXRED_1"/>
    <property type="match status" value="1"/>
</dbReference>
<protein>
    <recommendedName>
        <fullName evidence="5 6">Glucose-methanol-choline oxidoreductase N-terminal domain-containing protein</fullName>
    </recommendedName>
</protein>
<feature type="active site" description="Proton donor" evidence="2">
    <location>
        <position position="558"/>
    </location>
</feature>
<keyword evidence="8" id="KW-1185">Reference proteome</keyword>